<protein>
    <submittedName>
        <fullName evidence="2">Uncharacterized protein</fullName>
    </submittedName>
</protein>
<comment type="caution">
    <text evidence="2">The sequence shown here is derived from an EMBL/GenBank/DDBJ whole genome shotgun (WGS) entry which is preliminary data.</text>
</comment>
<evidence type="ECO:0000313" key="2">
    <source>
        <dbReference type="EMBL" id="KHN71408.1"/>
    </source>
</evidence>
<name>A0A0B2UPU5_TOXCA</name>
<evidence type="ECO:0000313" key="3">
    <source>
        <dbReference type="Proteomes" id="UP000031036"/>
    </source>
</evidence>
<organism evidence="2 3">
    <name type="scientific">Toxocara canis</name>
    <name type="common">Canine roundworm</name>
    <dbReference type="NCBI Taxonomy" id="6265"/>
    <lineage>
        <taxon>Eukaryota</taxon>
        <taxon>Metazoa</taxon>
        <taxon>Ecdysozoa</taxon>
        <taxon>Nematoda</taxon>
        <taxon>Chromadorea</taxon>
        <taxon>Rhabditida</taxon>
        <taxon>Spirurina</taxon>
        <taxon>Ascaridomorpha</taxon>
        <taxon>Ascaridoidea</taxon>
        <taxon>Toxocaridae</taxon>
        <taxon>Toxocara</taxon>
    </lineage>
</organism>
<reference evidence="2 3" key="1">
    <citation type="submission" date="2014-11" db="EMBL/GenBank/DDBJ databases">
        <title>Genetic blueprint of the zoonotic pathogen Toxocara canis.</title>
        <authorList>
            <person name="Zhu X.-Q."/>
            <person name="Korhonen P.K."/>
            <person name="Cai H."/>
            <person name="Young N.D."/>
            <person name="Nejsum P."/>
            <person name="von Samson-Himmelstjerna G."/>
            <person name="Boag P.R."/>
            <person name="Tan P."/>
            <person name="Li Q."/>
            <person name="Min J."/>
            <person name="Yang Y."/>
            <person name="Wang X."/>
            <person name="Fang X."/>
            <person name="Hall R.S."/>
            <person name="Hofmann A."/>
            <person name="Sternberg P.W."/>
            <person name="Jex A.R."/>
            <person name="Gasser R.B."/>
        </authorList>
    </citation>
    <scope>NUCLEOTIDE SEQUENCE [LARGE SCALE GENOMIC DNA]</scope>
    <source>
        <strain evidence="2">PN_DK_2014</strain>
    </source>
</reference>
<keyword evidence="1" id="KW-0812">Transmembrane</keyword>
<feature type="transmembrane region" description="Helical" evidence="1">
    <location>
        <begin position="6"/>
        <end position="24"/>
    </location>
</feature>
<dbReference type="EMBL" id="JPKZ01022298">
    <property type="protein sequence ID" value="KHN71408.1"/>
    <property type="molecule type" value="Genomic_DNA"/>
</dbReference>
<accession>A0A0B2UPU5</accession>
<sequence>MWSWVIPLMTALVFYCSLVLIWVVRVPTYDLALSQFLWVKWDAWCRASQHAFHLSMGFIQGSPINSA</sequence>
<keyword evidence="1" id="KW-0472">Membrane</keyword>
<keyword evidence="3" id="KW-1185">Reference proteome</keyword>
<dbReference type="AlphaFoldDB" id="A0A0B2UPU5"/>
<keyword evidence="1" id="KW-1133">Transmembrane helix</keyword>
<proteinExistence type="predicted"/>
<gene>
    <name evidence="2" type="ORF">Tcan_02294</name>
</gene>
<dbReference type="Proteomes" id="UP000031036">
    <property type="component" value="Unassembled WGS sequence"/>
</dbReference>
<evidence type="ECO:0000256" key="1">
    <source>
        <dbReference type="SAM" id="Phobius"/>
    </source>
</evidence>